<comment type="caution">
    <text evidence="2">The sequence shown here is derived from an EMBL/GenBank/DDBJ whole genome shotgun (WGS) entry which is preliminary data.</text>
</comment>
<dbReference type="EMBL" id="JAUSWM010000003">
    <property type="protein sequence ID" value="MDQ0483108.1"/>
    <property type="molecule type" value="Genomic_DNA"/>
</dbReference>
<evidence type="ECO:0000313" key="3">
    <source>
        <dbReference type="Proteomes" id="UP001226720"/>
    </source>
</evidence>
<proteinExistence type="predicted"/>
<feature type="transmembrane region" description="Helical" evidence="1">
    <location>
        <begin position="157"/>
        <end position="177"/>
    </location>
</feature>
<dbReference type="InterPro" id="IPR029058">
    <property type="entry name" value="AB_hydrolase_fold"/>
</dbReference>
<dbReference type="GeneID" id="301326804"/>
<feature type="transmembrane region" description="Helical" evidence="1">
    <location>
        <begin position="130"/>
        <end position="150"/>
    </location>
</feature>
<keyword evidence="1" id="KW-0812">Transmembrane</keyword>
<sequence length="746" mass="84152">MDQEHEYERSRKKAHKRRLIKTIITKCRYSIQSFSKATWKGSSYGAIFITMLLIISMGFDFYSGLGRAVDIGIFIVIAIPGTWLAVKVGTISTGYIKKLPSLFLASIFVSGFAIIYTLDQYRELDHILPLAYTLLGVGIVIGGLVGYPLTKGVRKPVSFVLLTIGIIASGAFFYWLFTPGFEDYRSQIAVEPLSPVSSNPAGSGNYSVQTFTYGSGTDKQRIDFGKQVDLTSQSVNASALIGEWSKAREWFWGFKDTNVPLNGRVWMPEGKGEFPLVLIVHGNHKMEDFSDEGYAYLGELLASRGFITVSVDENFLNSSWSGGVAGDINGRAWILLQHLKQIESFNQKKDTPFYQKVDMNEIALIGHSRGGQAAILAAKFNNLERYPNNATMRFDFNYDIETVVAIAPTDYQTLSDRKIEMDDINYLLLHGSYDSDLSEFEGDRQYNGIQLTGGDQAMKAALYIDRANHGQFNTTWGDNDTYFPFTLLLNKKPLLSGEEQRQIAKTYVSGFLEATLHGDESFKPMFEDYRYALEWLPDTTYINKYEDPSYSIFADYEEDVDVTTTSSPFINVTAGSLLQWYEGELEYRRDKERANHGVFLKWNPSYSKNGHYTLNLSKPLQDPYALKENSELTFTAANLSEAEDQESVDFSVTLSSNGKTATVLLSDIMPLHPVLPVRHTKTVYFEENRYGEPTEPVLQTFNIPMSYFMKDNPSIDLKKIDALAFQFNQPSKGRIFIDQIGVNQTN</sequence>
<keyword evidence="3" id="KW-1185">Reference proteome</keyword>
<protein>
    <submittedName>
        <fullName evidence="2">Dienelactone hydrolase</fullName>
    </submittedName>
</protein>
<name>A0ABU0K184_9BACL</name>
<dbReference type="PANTHER" id="PTHR33428:SF14">
    <property type="entry name" value="CARBOXYLESTERASE TYPE B DOMAIN-CONTAINING PROTEIN"/>
    <property type="match status" value="1"/>
</dbReference>
<keyword evidence="2" id="KW-0378">Hydrolase</keyword>
<dbReference type="Proteomes" id="UP001226720">
    <property type="component" value="Unassembled WGS sequence"/>
</dbReference>
<dbReference type="SUPFAM" id="SSF53474">
    <property type="entry name" value="alpha/beta-Hydrolases"/>
    <property type="match status" value="1"/>
</dbReference>
<dbReference type="Gene3D" id="3.40.50.1820">
    <property type="entry name" value="alpha/beta hydrolase"/>
    <property type="match status" value="1"/>
</dbReference>
<accession>A0ABU0K184</accession>
<keyword evidence="1" id="KW-1133">Transmembrane helix</keyword>
<dbReference type="Gene3D" id="2.60.120.430">
    <property type="entry name" value="Galactose-binding lectin"/>
    <property type="match status" value="1"/>
</dbReference>
<dbReference type="GO" id="GO:0016787">
    <property type="term" value="F:hydrolase activity"/>
    <property type="evidence" value="ECO:0007669"/>
    <property type="project" value="UniProtKB-KW"/>
</dbReference>
<dbReference type="PANTHER" id="PTHR33428">
    <property type="entry name" value="CHLOROPHYLLASE-2, CHLOROPLASTIC"/>
    <property type="match status" value="1"/>
</dbReference>
<feature type="transmembrane region" description="Helical" evidence="1">
    <location>
        <begin position="71"/>
        <end position="89"/>
    </location>
</feature>
<dbReference type="Pfam" id="PF07224">
    <property type="entry name" value="Chlorophyllase"/>
    <property type="match status" value="1"/>
</dbReference>
<reference evidence="2" key="1">
    <citation type="submission" date="2023-07" db="EMBL/GenBank/DDBJ databases">
        <title>Genomic Encyclopedia of Type Strains, Phase IV (KMG-IV): sequencing the most valuable type-strain genomes for metagenomic binning, comparative biology and taxonomic classification.</title>
        <authorList>
            <person name="Goeker M."/>
        </authorList>
    </citation>
    <scope>NUCLEOTIDE SEQUENCE [LARGE SCALE GENOMIC DNA]</scope>
    <source>
        <strain evidence="2">JSM 076093</strain>
    </source>
</reference>
<organism evidence="2 3">
    <name type="scientific">Guptibacillus hwajinpoensis</name>
    <dbReference type="NCBI Taxonomy" id="208199"/>
    <lineage>
        <taxon>Bacteria</taxon>
        <taxon>Bacillati</taxon>
        <taxon>Bacillota</taxon>
        <taxon>Bacilli</taxon>
        <taxon>Bacillales</taxon>
        <taxon>Guptibacillaceae</taxon>
        <taxon>Guptibacillus</taxon>
    </lineage>
</organism>
<evidence type="ECO:0000256" key="1">
    <source>
        <dbReference type="SAM" id="Phobius"/>
    </source>
</evidence>
<keyword evidence="1" id="KW-0472">Membrane</keyword>
<dbReference type="InterPro" id="IPR017395">
    <property type="entry name" value="Chlorophyllase-like"/>
</dbReference>
<feature type="transmembrane region" description="Helical" evidence="1">
    <location>
        <begin position="44"/>
        <end position="65"/>
    </location>
</feature>
<evidence type="ECO:0000313" key="2">
    <source>
        <dbReference type="EMBL" id="MDQ0483108.1"/>
    </source>
</evidence>
<feature type="transmembrane region" description="Helical" evidence="1">
    <location>
        <begin position="101"/>
        <end position="118"/>
    </location>
</feature>
<gene>
    <name evidence="2" type="ORF">QO000_002080</name>
</gene>
<dbReference type="RefSeq" id="WP_301551314.1">
    <property type="nucleotide sequence ID" value="NZ_JAQRMZ010000003.1"/>
</dbReference>